<evidence type="ECO:0000256" key="3">
    <source>
        <dbReference type="ARBA" id="ARBA00022452"/>
    </source>
</evidence>
<accession>A0ABX0TT34</accession>
<dbReference type="Pfam" id="PF00593">
    <property type="entry name" value="TonB_dep_Rec_b-barrel"/>
    <property type="match status" value="1"/>
</dbReference>
<evidence type="ECO:0000256" key="5">
    <source>
        <dbReference type="ARBA" id="ARBA00022729"/>
    </source>
</evidence>
<keyword evidence="9 10" id="KW-0998">Cell outer membrane</keyword>
<keyword evidence="8 14" id="KW-0675">Receptor</keyword>
<dbReference type="RefSeq" id="WP_167073089.1">
    <property type="nucleotide sequence ID" value="NZ_JAAOZC010000004.1"/>
</dbReference>
<dbReference type="Pfam" id="PF07715">
    <property type="entry name" value="Plug"/>
    <property type="match status" value="1"/>
</dbReference>
<proteinExistence type="inferred from homology"/>
<keyword evidence="7 10" id="KW-0472">Membrane</keyword>
<comment type="similarity">
    <text evidence="10 11">Belongs to the TonB-dependent receptor family.</text>
</comment>
<gene>
    <name evidence="14" type="ORF">FHS31_001855</name>
</gene>
<comment type="subcellular location">
    <subcellularLocation>
        <location evidence="1 10">Cell outer membrane</location>
        <topology evidence="1 10">Multi-pass membrane protein</topology>
    </subcellularLocation>
</comment>
<dbReference type="CDD" id="cd01347">
    <property type="entry name" value="ligand_gated_channel"/>
    <property type="match status" value="1"/>
</dbReference>
<dbReference type="Gene3D" id="2.40.170.20">
    <property type="entry name" value="TonB-dependent receptor, beta-barrel domain"/>
    <property type="match status" value="1"/>
</dbReference>
<evidence type="ECO:0000256" key="1">
    <source>
        <dbReference type="ARBA" id="ARBA00004571"/>
    </source>
</evidence>
<evidence type="ECO:0000256" key="4">
    <source>
        <dbReference type="ARBA" id="ARBA00022692"/>
    </source>
</evidence>
<dbReference type="InterPro" id="IPR000531">
    <property type="entry name" value="Beta-barrel_TonB"/>
</dbReference>
<keyword evidence="3 10" id="KW-1134">Transmembrane beta strand</keyword>
<feature type="domain" description="TonB-dependent receptor plug" evidence="13">
    <location>
        <begin position="41"/>
        <end position="150"/>
    </location>
</feature>
<dbReference type="InterPro" id="IPR012910">
    <property type="entry name" value="Plug_dom"/>
</dbReference>
<dbReference type="PROSITE" id="PS52016">
    <property type="entry name" value="TONB_DEPENDENT_REC_3"/>
    <property type="match status" value="1"/>
</dbReference>
<evidence type="ECO:0000313" key="15">
    <source>
        <dbReference type="Proteomes" id="UP000727456"/>
    </source>
</evidence>
<organism evidence="14 15">
    <name type="scientific">Sphingomonas vulcanisoli</name>
    <dbReference type="NCBI Taxonomy" id="1658060"/>
    <lineage>
        <taxon>Bacteria</taxon>
        <taxon>Pseudomonadati</taxon>
        <taxon>Pseudomonadota</taxon>
        <taxon>Alphaproteobacteria</taxon>
        <taxon>Sphingomonadales</taxon>
        <taxon>Sphingomonadaceae</taxon>
        <taxon>Sphingomonas</taxon>
    </lineage>
</organism>
<evidence type="ECO:0000259" key="12">
    <source>
        <dbReference type="Pfam" id="PF00593"/>
    </source>
</evidence>
<dbReference type="SUPFAM" id="SSF56935">
    <property type="entry name" value="Porins"/>
    <property type="match status" value="1"/>
</dbReference>
<dbReference type="Gene3D" id="2.170.130.10">
    <property type="entry name" value="TonB-dependent receptor, plug domain"/>
    <property type="match status" value="1"/>
</dbReference>
<evidence type="ECO:0000256" key="10">
    <source>
        <dbReference type="PROSITE-ProRule" id="PRU01360"/>
    </source>
</evidence>
<evidence type="ECO:0000256" key="7">
    <source>
        <dbReference type="ARBA" id="ARBA00023136"/>
    </source>
</evidence>
<keyword evidence="15" id="KW-1185">Reference proteome</keyword>
<protein>
    <submittedName>
        <fullName evidence="14">Iron complex outermembrane receptor protein</fullName>
    </submittedName>
</protein>
<dbReference type="InterPro" id="IPR037066">
    <property type="entry name" value="Plug_dom_sf"/>
</dbReference>
<dbReference type="InterPro" id="IPR036942">
    <property type="entry name" value="Beta-barrel_TonB_sf"/>
</dbReference>
<evidence type="ECO:0000256" key="8">
    <source>
        <dbReference type="ARBA" id="ARBA00023170"/>
    </source>
</evidence>
<evidence type="ECO:0000256" key="6">
    <source>
        <dbReference type="ARBA" id="ARBA00023077"/>
    </source>
</evidence>
<evidence type="ECO:0000259" key="13">
    <source>
        <dbReference type="Pfam" id="PF07715"/>
    </source>
</evidence>
<keyword evidence="4 10" id="KW-0812">Transmembrane</keyword>
<name>A0ABX0TT34_9SPHN</name>
<reference evidence="14 15" key="1">
    <citation type="submission" date="2020-03" db="EMBL/GenBank/DDBJ databases">
        <title>Genomic Encyclopedia of Type Strains, Phase III (KMG-III): the genomes of soil and plant-associated and newly described type strains.</title>
        <authorList>
            <person name="Whitman W."/>
        </authorList>
    </citation>
    <scope>NUCLEOTIDE SEQUENCE [LARGE SCALE GENOMIC DNA]</scope>
    <source>
        <strain evidence="14 15">CECT 8804</strain>
    </source>
</reference>
<evidence type="ECO:0000313" key="14">
    <source>
        <dbReference type="EMBL" id="NIJ08238.1"/>
    </source>
</evidence>
<dbReference type="PANTHER" id="PTHR30069:SF29">
    <property type="entry name" value="HEMOGLOBIN AND HEMOGLOBIN-HAPTOGLOBIN-BINDING PROTEIN 1-RELATED"/>
    <property type="match status" value="1"/>
</dbReference>
<dbReference type="PANTHER" id="PTHR30069">
    <property type="entry name" value="TONB-DEPENDENT OUTER MEMBRANE RECEPTOR"/>
    <property type="match status" value="1"/>
</dbReference>
<dbReference type="EMBL" id="JAAOZC010000004">
    <property type="protein sequence ID" value="NIJ08238.1"/>
    <property type="molecule type" value="Genomic_DNA"/>
</dbReference>
<dbReference type="Proteomes" id="UP000727456">
    <property type="component" value="Unassembled WGS sequence"/>
</dbReference>
<sequence>MTTALALPGLPLRAQAVNYAALQDTFGEPVTTSVNGKPQRVSDAAASITIITRDQIQLSPARSVPDLLAAYAGVQVTHWTAGQSDVAVRGGVQTYNARLLVLVNGRQVYLDHYGMTDWNLLGIQIDEIQQIELVRGPASALFGFNAAAGVVNIITVDPLTAHQATVSAEGGTHGYSKIGGSFALPLRPNLGLSLSAGHQRENERAIPSSFYQPASIGDTIADQAAATLTATLDPATRIALNGGWSYNQQLEFLPSQIITEQRFHSATAGLQADHDTGWGSITAHAYSNLLDAHYGVTTSATDPIGQSATINVRNRIVVATSAMLIRLSEANTLRLGGEYRNNQLFSDRLFSHRIGYQVAAVDGMIDLHPTDRIAVTLAARLDHLWLGQGGAPQLPQIDPIAAYRRAFNAVSFNAALLARVGENGQLRVNGGRGIQSPSLVNFGSRVLIAVAGVPLPIYLSGDPNIRPATIWSGEIGYTHNFASGLRLEAGAFFTRTDNAISSPGNPIDIALVFTPAPVAVTRFANIGWFESRGVEISADGKLLPRLNWHANYTWTHVTEDLPADRIPYIYPLLPRLTTPEHVANLGADYSAGRWSASAVAHYTSATSQFAFRAPGTLLMVAVPQAVAIDAKLGYRFTHQLTGYVAGDNLTDASGADGSPIAADRRLRIGVRLVL</sequence>
<dbReference type="InterPro" id="IPR039426">
    <property type="entry name" value="TonB-dep_rcpt-like"/>
</dbReference>
<evidence type="ECO:0000256" key="11">
    <source>
        <dbReference type="RuleBase" id="RU003357"/>
    </source>
</evidence>
<keyword evidence="6 11" id="KW-0798">TonB box</keyword>
<feature type="domain" description="TonB-dependent receptor-like beta-barrel" evidence="12">
    <location>
        <begin position="231"/>
        <end position="649"/>
    </location>
</feature>
<keyword evidence="5" id="KW-0732">Signal</keyword>
<evidence type="ECO:0000256" key="2">
    <source>
        <dbReference type="ARBA" id="ARBA00022448"/>
    </source>
</evidence>
<comment type="caution">
    <text evidence="14">The sequence shown here is derived from an EMBL/GenBank/DDBJ whole genome shotgun (WGS) entry which is preliminary data.</text>
</comment>
<keyword evidence="2 10" id="KW-0813">Transport</keyword>
<evidence type="ECO:0000256" key="9">
    <source>
        <dbReference type="ARBA" id="ARBA00023237"/>
    </source>
</evidence>